<feature type="transmembrane region" description="Helical" evidence="1">
    <location>
        <begin position="54"/>
        <end position="73"/>
    </location>
</feature>
<evidence type="ECO:0000313" key="3">
    <source>
        <dbReference type="Proteomes" id="UP000634136"/>
    </source>
</evidence>
<dbReference type="Proteomes" id="UP000634136">
    <property type="component" value="Unassembled WGS sequence"/>
</dbReference>
<sequence length="80" mass="8405">MGVLVVVAGIHFGNASGMAPCLLVSVTGESYCCSNLCDLGSNSCKKTIINSQSAMIAFEICFLFCFMMGLGVAEQELNTL</sequence>
<proteinExistence type="predicted"/>
<keyword evidence="1" id="KW-0472">Membrane</keyword>
<keyword evidence="1" id="KW-0812">Transmembrane</keyword>
<gene>
    <name evidence="2" type="ORF">G2W53_010885</name>
</gene>
<reference evidence="2" key="1">
    <citation type="submission" date="2020-09" db="EMBL/GenBank/DDBJ databases">
        <title>Genome-Enabled Discovery of Anthraquinone Biosynthesis in Senna tora.</title>
        <authorList>
            <person name="Kang S.-H."/>
            <person name="Pandey R.P."/>
            <person name="Lee C.-M."/>
            <person name="Sim J.-S."/>
            <person name="Jeong J.-T."/>
            <person name="Choi B.-S."/>
            <person name="Jung M."/>
            <person name="Ginzburg D."/>
            <person name="Zhao K."/>
            <person name="Won S.Y."/>
            <person name="Oh T.-J."/>
            <person name="Yu Y."/>
            <person name="Kim N.-H."/>
            <person name="Lee O.R."/>
            <person name="Lee T.-H."/>
            <person name="Bashyal P."/>
            <person name="Kim T.-S."/>
            <person name="Lee W.-H."/>
            <person name="Kawkins C."/>
            <person name="Kim C.-K."/>
            <person name="Kim J.S."/>
            <person name="Ahn B.O."/>
            <person name="Rhee S.Y."/>
            <person name="Sohng J.K."/>
        </authorList>
    </citation>
    <scope>NUCLEOTIDE SEQUENCE</scope>
    <source>
        <tissue evidence="2">Leaf</tissue>
    </source>
</reference>
<keyword evidence="3" id="KW-1185">Reference proteome</keyword>
<evidence type="ECO:0000313" key="2">
    <source>
        <dbReference type="EMBL" id="KAF7836026.1"/>
    </source>
</evidence>
<keyword evidence="1" id="KW-1133">Transmembrane helix</keyword>
<name>A0A835CBU6_9FABA</name>
<dbReference type="EMBL" id="JAAIUW010000004">
    <property type="protein sequence ID" value="KAF7836026.1"/>
    <property type="molecule type" value="Genomic_DNA"/>
</dbReference>
<comment type="caution">
    <text evidence="2">The sequence shown here is derived from an EMBL/GenBank/DDBJ whole genome shotgun (WGS) entry which is preliminary data.</text>
</comment>
<evidence type="ECO:0000256" key="1">
    <source>
        <dbReference type="SAM" id="Phobius"/>
    </source>
</evidence>
<accession>A0A835CBU6</accession>
<dbReference type="AlphaFoldDB" id="A0A835CBU6"/>
<organism evidence="2 3">
    <name type="scientific">Senna tora</name>
    <dbReference type="NCBI Taxonomy" id="362788"/>
    <lineage>
        <taxon>Eukaryota</taxon>
        <taxon>Viridiplantae</taxon>
        <taxon>Streptophyta</taxon>
        <taxon>Embryophyta</taxon>
        <taxon>Tracheophyta</taxon>
        <taxon>Spermatophyta</taxon>
        <taxon>Magnoliopsida</taxon>
        <taxon>eudicotyledons</taxon>
        <taxon>Gunneridae</taxon>
        <taxon>Pentapetalae</taxon>
        <taxon>rosids</taxon>
        <taxon>fabids</taxon>
        <taxon>Fabales</taxon>
        <taxon>Fabaceae</taxon>
        <taxon>Caesalpinioideae</taxon>
        <taxon>Cassia clade</taxon>
        <taxon>Senna</taxon>
    </lineage>
</organism>
<protein>
    <submittedName>
        <fullName evidence="2">Uncharacterized protein</fullName>
    </submittedName>
</protein>